<evidence type="ECO:0000256" key="4">
    <source>
        <dbReference type="ARBA" id="ARBA00023002"/>
    </source>
</evidence>
<organism evidence="6 7">
    <name type="scientific">Paracoccus litorisediminis</name>
    <dbReference type="NCBI Taxonomy" id="2006130"/>
    <lineage>
        <taxon>Bacteria</taxon>
        <taxon>Pseudomonadati</taxon>
        <taxon>Pseudomonadota</taxon>
        <taxon>Alphaproteobacteria</taxon>
        <taxon>Rhodobacterales</taxon>
        <taxon>Paracoccaceae</taxon>
        <taxon>Paracoccus</taxon>
    </lineage>
</organism>
<evidence type="ECO:0000256" key="2">
    <source>
        <dbReference type="ARBA" id="ARBA00022630"/>
    </source>
</evidence>
<dbReference type="Proteomes" id="UP000449846">
    <property type="component" value="Unassembled WGS sequence"/>
</dbReference>
<dbReference type="InterPro" id="IPR029039">
    <property type="entry name" value="Flavoprotein-like_sf"/>
</dbReference>
<evidence type="ECO:0000259" key="5">
    <source>
        <dbReference type="Pfam" id="PF03358"/>
    </source>
</evidence>
<accession>A0A844HJG9</accession>
<protein>
    <submittedName>
        <fullName evidence="6">FMN reductase</fullName>
    </submittedName>
</protein>
<comment type="similarity">
    <text evidence="1">Belongs to the SsuE family.</text>
</comment>
<feature type="domain" description="NADPH-dependent FMN reductase-like" evidence="5">
    <location>
        <begin position="5"/>
        <end position="147"/>
    </location>
</feature>
<dbReference type="AlphaFoldDB" id="A0A844HJG9"/>
<dbReference type="InterPro" id="IPR051814">
    <property type="entry name" value="NAD(P)H-dep_FMN_reductase"/>
</dbReference>
<evidence type="ECO:0000256" key="3">
    <source>
        <dbReference type="ARBA" id="ARBA00022643"/>
    </source>
</evidence>
<keyword evidence="3" id="KW-0288">FMN</keyword>
<dbReference type="GO" id="GO:0016491">
    <property type="term" value="F:oxidoreductase activity"/>
    <property type="evidence" value="ECO:0007669"/>
    <property type="project" value="UniProtKB-KW"/>
</dbReference>
<evidence type="ECO:0000313" key="7">
    <source>
        <dbReference type="Proteomes" id="UP000449846"/>
    </source>
</evidence>
<dbReference type="EMBL" id="WMIG01000006">
    <property type="protein sequence ID" value="MTH60080.1"/>
    <property type="molecule type" value="Genomic_DNA"/>
</dbReference>
<keyword evidence="2" id="KW-0285">Flavoprotein</keyword>
<dbReference type="OrthoDB" id="1643408at2"/>
<dbReference type="SMR" id="A0A844HJG9"/>
<dbReference type="InterPro" id="IPR005025">
    <property type="entry name" value="FMN_Rdtase-like_dom"/>
</dbReference>
<comment type="caution">
    <text evidence="6">The sequence shown here is derived from an EMBL/GenBank/DDBJ whole genome shotgun (WGS) entry which is preliminary data.</text>
</comment>
<proteinExistence type="inferred from homology"/>
<dbReference type="Gene3D" id="3.40.50.360">
    <property type="match status" value="1"/>
</dbReference>
<evidence type="ECO:0000313" key="6">
    <source>
        <dbReference type="EMBL" id="MTH60080.1"/>
    </source>
</evidence>
<dbReference type="Pfam" id="PF03358">
    <property type="entry name" value="FMN_red"/>
    <property type="match status" value="1"/>
</dbReference>
<name>A0A844HJG9_9RHOB</name>
<reference evidence="6 7" key="1">
    <citation type="submission" date="2019-11" db="EMBL/GenBank/DDBJ databases">
        <authorList>
            <person name="Dong K."/>
        </authorList>
    </citation>
    <scope>NUCLEOTIDE SEQUENCE [LARGE SCALE GENOMIC DNA]</scope>
    <source>
        <strain evidence="6 7">NBRC 112902</strain>
    </source>
</reference>
<sequence length="194" mass="20733">MTTLTIAGFAGSLSVPSRTRSLVQQTVDQAAERFNAVGHVFDLSDLGPSLGSARQLGDLEPEALELVTSLVRADALVIASPVHKGSYSGLFKHVFDLLDPGMLHGKPVLLAATGGGDRHALIIEHQLRPLMGFFEAQTLSTGVYVSDRDFVGGKLVDEAARARLSRAVGQFAPFFAEFAIPQRATEPAQLLKTH</sequence>
<keyword evidence="4" id="KW-0560">Oxidoreductase</keyword>
<dbReference type="RefSeq" id="WP_155040026.1">
    <property type="nucleotide sequence ID" value="NZ_JBHGCD010000007.1"/>
</dbReference>
<keyword evidence="7" id="KW-1185">Reference proteome</keyword>
<gene>
    <name evidence="6" type="ORF">GL300_12770</name>
</gene>
<evidence type="ECO:0000256" key="1">
    <source>
        <dbReference type="ARBA" id="ARBA00005990"/>
    </source>
</evidence>
<dbReference type="SUPFAM" id="SSF52218">
    <property type="entry name" value="Flavoproteins"/>
    <property type="match status" value="1"/>
</dbReference>
<dbReference type="PANTHER" id="PTHR43408">
    <property type="entry name" value="FMN REDUCTASE (NADPH)"/>
    <property type="match status" value="1"/>
</dbReference>
<dbReference type="PANTHER" id="PTHR43408:SF2">
    <property type="entry name" value="FMN REDUCTASE (NADPH)"/>
    <property type="match status" value="1"/>
</dbReference>